<sequence length="394" mass="42018">MKKQLFFVAIAGFFSSIASAADLYVRDLGAGGAYSTISAAITAANDGDRIIIKPKSGNVPYLENITINKSLTFVSETNFSRYYVQGTILIAPAVNRVVTINNMYAFQSSISTTSTTITGGRSTINIINSIADSNFDLDNTKNVSVHVFGSECTILYFVHGEVAGNNCGRINLNNDIAPLATTDVFIVGNDSGRLESSTSTYAVHILNNDISDSTGNPLVISDLKTSSTNYIQNNRVVSTSYNTVQVLLSSTIPNGTIVLNNNILNTSASSSSVNKINVNTNNATVIANNNISSTTFNTTGVDILNNNLGNSSYTLDLTTQTATGSIVNGGLTDEEFYDLDLTINDVGPLGGSNSWANYWPINPGNKPRISFLNTPRRIYTGTTEMNATGSGYSK</sequence>
<accession>A0ABY4KGC3</accession>
<name>A0ABY4KGC3_9FLAO</name>
<evidence type="ECO:0000256" key="1">
    <source>
        <dbReference type="SAM" id="SignalP"/>
    </source>
</evidence>
<dbReference type="InterPro" id="IPR011050">
    <property type="entry name" value="Pectin_lyase_fold/virulence"/>
</dbReference>
<gene>
    <name evidence="2" type="ORF">M0M57_03175</name>
</gene>
<dbReference type="Proteomes" id="UP000830583">
    <property type="component" value="Chromosome"/>
</dbReference>
<evidence type="ECO:0008006" key="4">
    <source>
        <dbReference type="Google" id="ProtNLM"/>
    </source>
</evidence>
<reference evidence="2" key="1">
    <citation type="submission" date="2022-04" db="EMBL/GenBank/DDBJ databases">
        <title>Consumption of N2O by Flavobacterium azooxidireducens sp. nov. isolated from Decomposing Leaf Litter of Phragmites australis (Cav.).</title>
        <authorList>
            <person name="Behrendt U."/>
            <person name="Spanner T."/>
            <person name="Augustin J."/>
            <person name="Horn M.A."/>
            <person name="Kolb S."/>
            <person name="Ulrich A."/>
        </authorList>
    </citation>
    <scope>NUCLEOTIDE SEQUENCE</scope>
    <source>
        <strain evidence="2">IGB 4-14</strain>
    </source>
</reference>
<evidence type="ECO:0000313" key="3">
    <source>
        <dbReference type="Proteomes" id="UP000830583"/>
    </source>
</evidence>
<evidence type="ECO:0000313" key="2">
    <source>
        <dbReference type="EMBL" id="UPQ79842.1"/>
    </source>
</evidence>
<dbReference type="RefSeq" id="WP_248435304.1">
    <property type="nucleotide sequence ID" value="NZ_CP096205.1"/>
</dbReference>
<keyword evidence="3" id="KW-1185">Reference proteome</keyword>
<protein>
    <recommendedName>
        <fullName evidence="4">Right handed beta helix domain-containing protein</fullName>
    </recommendedName>
</protein>
<organism evidence="2 3">
    <name type="scientific">Flavobacterium azooxidireducens</name>
    <dbReference type="NCBI Taxonomy" id="1871076"/>
    <lineage>
        <taxon>Bacteria</taxon>
        <taxon>Pseudomonadati</taxon>
        <taxon>Bacteroidota</taxon>
        <taxon>Flavobacteriia</taxon>
        <taxon>Flavobacteriales</taxon>
        <taxon>Flavobacteriaceae</taxon>
        <taxon>Flavobacterium</taxon>
    </lineage>
</organism>
<feature type="signal peptide" evidence="1">
    <location>
        <begin position="1"/>
        <end position="20"/>
    </location>
</feature>
<feature type="chain" id="PRO_5045071061" description="Right handed beta helix domain-containing protein" evidence="1">
    <location>
        <begin position="21"/>
        <end position="394"/>
    </location>
</feature>
<proteinExistence type="predicted"/>
<keyword evidence="1" id="KW-0732">Signal</keyword>
<dbReference type="EMBL" id="CP096205">
    <property type="protein sequence ID" value="UPQ79842.1"/>
    <property type="molecule type" value="Genomic_DNA"/>
</dbReference>
<dbReference type="SUPFAM" id="SSF51126">
    <property type="entry name" value="Pectin lyase-like"/>
    <property type="match status" value="1"/>
</dbReference>